<evidence type="ECO:0000313" key="3">
    <source>
        <dbReference type="Proteomes" id="UP000268436"/>
    </source>
</evidence>
<dbReference type="AlphaFoldDB" id="A0A3Q9GH76"/>
<dbReference type="EMBL" id="RYER01000016">
    <property type="protein sequence ID" value="RUO16641.1"/>
    <property type="molecule type" value="Genomic_DNA"/>
</dbReference>
<protein>
    <submittedName>
        <fullName evidence="1">Uncharacterized protein</fullName>
    </submittedName>
</protein>
<dbReference type="Proteomes" id="UP000280228">
    <property type="component" value="Chromosome"/>
</dbReference>
<gene>
    <name evidence="1" type="ORF">EJK53_2212</name>
    <name evidence="2" type="ORF">EJK54_0430</name>
</gene>
<dbReference type="EMBL" id="CP034662">
    <property type="protein sequence ID" value="AZQ94137.1"/>
    <property type="molecule type" value="Genomic_DNA"/>
</dbReference>
<evidence type="ECO:0000313" key="1">
    <source>
        <dbReference type="EMBL" id="AZQ94137.1"/>
    </source>
</evidence>
<keyword evidence="3" id="KW-1185">Reference proteome</keyword>
<organism evidence="1 4">
    <name type="scientific">Moraxella catarrhalis</name>
    <name type="common">Branhamella catarrhalis</name>
    <dbReference type="NCBI Taxonomy" id="480"/>
    <lineage>
        <taxon>Bacteria</taxon>
        <taxon>Pseudomonadati</taxon>
        <taxon>Pseudomonadota</taxon>
        <taxon>Gammaproteobacteria</taxon>
        <taxon>Moraxellales</taxon>
        <taxon>Moraxellaceae</taxon>
        <taxon>Moraxella</taxon>
    </lineage>
</organism>
<accession>A0A3Q9GH76</accession>
<dbReference type="Proteomes" id="UP000268436">
    <property type="component" value="Unassembled WGS sequence"/>
</dbReference>
<proteinExistence type="predicted"/>
<evidence type="ECO:0000313" key="4">
    <source>
        <dbReference type="Proteomes" id="UP000280228"/>
    </source>
</evidence>
<reference evidence="3 4" key="1">
    <citation type="submission" date="2018-12" db="EMBL/GenBank/DDBJ databases">
        <title>Persistence of Moraxella catarrhalis in Chronic Obstructive Pulmonary Disease and Regulation of the Hag/MID Adhesin.</title>
        <authorList>
            <person name="Murphy T."/>
            <person name="Zhao X."/>
            <person name="Vyas G."/>
            <person name="Aluvathingal J."/>
            <person name="Nadendla S."/>
            <person name="Tallon L."/>
            <person name="Tettelin H."/>
        </authorList>
    </citation>
    <scope>NUCLEOTIDE SEQUENCE [LARGE SCALE GENOMIC DNA]</scope>
    <source>
        <strain evidence="2 3">173P27B1</strain>
        <strain evidence="1 4">46P58B1</strain>
    </source>
</reference>
<sequence>MAWMGICIKTPLLATMNDFAYFKNRIITKLYSHPNHPE</sequence>
<evidence type="ECO:0000313" key="2">
    <source>
        <dbReference type="EMBL" id="RUO16641.1"/>
    </source>
</evidence>
<name>A0A3Q9GH76_MORCA</name>